<dbReference type="Proteomes" id="UP000607197">
    <property type="component" value="Unassembled WGS sequence"/>
</dbReference>
<accession>A0A830FH45</accession>
<organism evidence="1 2">
    <name type="scientific">Halocalculus aciditolerans</name>
    <dbReference type="NCBI Taxonomy" id="1383812"/>
    <lineage>
        <taxon>Archaea</taxon>
        <taxon>Methanobacteriati</taxon>
        <taxon>Methanobacteriota</taxon>
        <taxon>Stenosarchaea group</taxon>
        <taxon>Halobacteria</taxon>
        <taxon>Halobacteriales</taxon>
        <taxon>Halobacteriaceae</taxon>
        <taxon>Halocalculus</taxon>
    </lineage>
</organism>
<reference evidence="1" key="1">
    <citation type="journal article" date="2014" name="Int. J. Syst. Evol. Microbiol.">
        <title>Complete genome sequence of Corynebacterium casei LMG S-19264T (=DSM 44701T), isolated from a smear-ripened cheese.</title>
        <authorList>
            <consortium name="US DOE Joint Genome Institute (JGI-PGF)"/>
            <person name="Walter F."/>
            <person name="Albersmeier A."/>
            <person name="Kalinowski J."/>
            <person name="Ruckert C."/>
        </authorList>
    </citation>
    <scope>NUCLEOTIDE SEQUENCE</scope>
    <source>
        <strain evidence="1">JCM 19596</strain>
    </source>
</reference>
<evidence type="ECO:0000313" key="2">
    <source>
        <dbReference type="Proteomes" id="UP000607197"/>
    </source>
</evidence>
<protein>
    <submittedName>
        <fullName evidence="1">Uncharacterized protein</fullName>
    </submittedName>
</protein>
<gene>
    <name evidence="1" type="ORF">GCM10009039_34940</name>
</gene>
<sequence length="51" mass="5278">MGFPGLDWLETLGPGRTFGGGWSFGLDSALDGCFYACVELFGAGLAGLEAF</sequence>
<evidence type="ECO:0000313" key="1">
    <source>
        <dbReference type="EMBL" id="GGL73880.1"/>
    </source>
</evidence>
<proteinExistence type="predicted"/>
<dbReference type="EMBL" id="BMPG01000019">
    <property type="protein sequence ID" value="GGL73880.1"/>
    <property type="molecule type" value="Genomic_DNA"/>
</dbReference>
<name>A0A830FH45_9EURY</name>
<dbReference type="AlphaFoldDB" id="A0A830FH45"/>
<reference evidence="1" key="2">
    <citation type="submission" date="2020-09" db="EMBL/GenBank/DDBJ databases">
        <authorList>
            <person name="Sun Q."/>
            <person name="Ohkuma M."/>
        </authorList>
    </citation>
    <scope>NUCLEOTIDE SEQUENCE</scope>
    <source>
        <strain evidence="1">JCM 19596</strain>
    </source>
</reference>
<comment type="caution">
    <text evidence="1">The sequence shown here is derived from an EMBL/GenBank/DDBJ whole genome shotgun (WGS) entry which is preliminary data.</text>
</comment>
<keyword evidence="2" id="KW-1185">Reference proteome</keyword>